<comment type="caution">
    <text evidence="2">The sequence shown here is derived from an EMBL/GenBank/DDBJ whole genome shotgun (WGS) entry which is preliminary data.</text>
</comment>
<dbReference type="Proteomes" id="UP000567179">
    <property type="component" value="Unassembled WGS sequence"/>
</dbReference>
<accession>A0A8H5F0A5</accession>
<feature type="compositionally biased region" description="Polar residues" evidence="1">
    <location>
        <begin position="98"/>
        <end position="120"/>
    </location>
</feature>
<reference evidence="2 3" key="1">
    <citation type="journal article" date="2020" name="ISME J.">
        <title>Uncovering the hidden diversity of litter-decomposition mechanisms in mushroom-forming fungi.</title>
        <authorList>
            <person name="Floudas D."/>
            <person name="Bentzer J."/>
            <person name="Ahren D."/>
            <person name="Johansson T."/>
            <person name="Persson P."/>
            <person name="Tunlid A."/>
        </authorList>
    </citation>
    <scope>NUCLEOTIDE SEQUENCE [LARGE SCALE GENOMIC DNA]</scope>
    <source>
        <strain evidence="2 3">CBS 101986</strain>
    </source>
</reference>
<evidence type="ECO:0000313" key="2">
    <source>
        <dbReference type="EMBL" id="KAF5318792.1"/>
    </source>
</evidence>
<name>A0A8H5F0A5_9AGAR</name>
<feature type="compositionally biased region" description="Basic and acidic residues" evidence="1">
    <location>
        <begin position="79"/>
        <end position="90"/>
    </location>
</feature>
<sequence length="151" mass="17147">MSIQDITIFRSDLHAIYAFYDARIPCEFDEGPSLLEPTSKLLIEADPIPEESDFLKRLENNGRQFDNAKQQLEDVKYPITDNEKKIETQNHGRHSSKPKSQIRTFSSNSTSRWCPSSHLSGHTPLAAPGLNLLDQQRFQASNSLLPSHTPR</sequence>
<evidence type="ECO:0000313" key="3">
    <source>
        <dbReference type="Proteomes" id="UP000567179"/>
    </source>
</evidence>
<dbReference type="EMBL" id="JAACJJ010000030">
    <property type="protein sequence ID" value="KAF5318792.1"/>
    <property type="molecule type" value="Genomic_DNA"/>
</dbReference>
<organism evidence="2 3">
    <name type="scientific">Psilocybe cf. subviscida</name>
    <dbReference type="NCBI Taxonomy" id="2480587"/>
    <lineage>
        <taxon>Eukaryota</taxon>
        <taxon>Fungi</taxon>
        <taxon>Dikarya</taxon>
        <taxon>Basidiomycota</taxon>
        <taxon>Agaricomycotina</taxon>
        <taxon>Agaricomycetes</taxon>
        <taxon>Agaricomycetidae</taxon>
        <taxon>Agaricales</taxon>
        <taxon>Agaricineae</taxon>
        <taxon>Strophariaceae</taxon>
        <taxon>Psilocybe</taxon>
    </lineage>
</organism>
<gene>
    <name evidence="2" type="ORF">D9619_010780</name>
</gene>
<protein>
    <submittedName>
        <fullName evidence="2">Uncharacterized protein</fullName>
    </submittedName>
</protein>
<dbReference type="AlphaFoldDB" id="A0A8H5F0A5"/>
<proteinExistence type="predicted"/>
<keyword evidence="3" id="KW-1185">Reference proteome</keyword>
<evidence type="ECO:0000256" key="1">
    <source>
        <dbReference type="SAM" id="MobiDB-lite"/>
    </source>
</evidence>
<feature type="region of interest" description="Disordered" evidence="1">
    <location>
        <begin position="79"/>
        <end position="128"/>
    </location>
</feature>